<dbReference type="EMBL" id="CP001700">
    <property type="protein sequence ID" value="ACU72756.1"/>
    <property type="molecule type" value="Genomic_DNA"/>
</dbReference>
<evidence type="ECO:0000313" key="2">
    <source>
        <dbReference type="Proteomes" id="UP000000851"/>
    </source>
</evidence>
<accession>C7QDG3</accession>
<name>C7QDG3_CATAD</name>
<dbReference type="Proteomes" id="UP000000851">
    <property type="component" value="Chromosome"/>
</dbReference>
<dbReference type="AlphaFoldDB" id="C7QDG3"/>
<organism evidence="1 2">
    <name type="scientific">Catenulispora acidiphila (strain DSM 44928 / JCM 14897 / NBRC 102108 / NRRL B-24433 / ID139908)</name>
    <dbReference type="NCBI Taxonomy" id="479433"/>
    <lineage>
        <taxon>Bacteria</taxon>
        <taxon>Bacillati</taxon>
        <taxon>Actinomycetota</taxon>
        <taxon>Actinomycetes</taxon>
        <taxon>Catenulisporales</taxon>
        <taxon>Catenulisporaceae</taxon>
        <taxon>Catenulispora</taxon>
    </lineage>
</organism>
<sequence>MLEDDTTPLGSSRPSSNFAYEWLARHFHTLGSLKNPITFHD</sequence>
<dbReference type="InParanoid" id="C7QDG3"/>
<proteinExistence type="predicted"/>
<dbReference type="KEGG" id="cai:Caci_3862"/>
<gene>
    <name evidence="1" type="ordered locus">Caci_3862</name>
</gene>
<reference evidence="1 2" key="1">
    <citation type="journal article" date="2009" name="Stand. Genomic Sci.">
        <title>Complete genome sequence of Catenulispora acidiphila type strain (ID 139908).</title>
        <authorList>
            <person name="Copeland A."/>
            <person name="Lapidus A."/>
            <person name="Glavina Del Rio T."/>
            <person name="Nolan M."/>
            <person name="Lucas S."/>
            <person name="Chen F."/>
            <person name="Tice H."/>
            <person name="Cheng J.F."/>
            <person name="Bruce D."/>
            <person name="Goodwin L."/>
            <person name="Pitluck S."/>
            <person name="Mikhailova N."/>
            <person name="Pati A."/>
            <person name="Ivanova N."/>
            <person name="Mavromatis K."/>
            <person name="Chen A."/>
            <person name="Palaniappan K."/>
            <person name="Chain P."/>
            <person name="Land M."/>
            <person name="Hauser L."/>
            <person name="Chang Y.J."/>
            <person name="Jeffries C.D."/>
            <person name="Chertkov O."/>
            <person name="Brettin T."/>
            <person name="Detter J.C."/>
            <person name="Han C."/>
            <person name="Ali Z."/>
            <person name="Tindall B.J."/>
            <person name="Goker M."/>
            <person name="Bristow J."/>
            <person name="Eisen J.A."/>
            <person name="Markowitz V."/>
            <person name="Hugenholtz P."/>
            <person name="Kyrpides N.C."/>
            <person name="Klenk H.P."/>
        </authorList>
    </citation>
    <scope>NUCLEOTIDE SEQUENCE [LARGE SCALE GENOMIC DNA]</scope>
    <source>
        <strain evidence="2">DSM 44928 / JCM 14897 / NBRC 102108 / NRRL B-24433 / ID139908</strain>
    </source>
</reference>
<keyword evidence="2" id="KW-1185">Reference proteome</keyword>
<protein>
    <submittedName>
        <fullName evidence="1">Uncharacterized protein</fullName>
    </submittedName>
</protein>
<dbReference type="HOGENOM" id="CLU_3267494_0_0_11"/>
<evidence type="ECO:0000313" key="1">
    <source>
        <dbReference type="EMBL" id="ACU72756.1"/>
    </source>
</evidence>